<dbReference type="GO" id="GO:0006383">
    <property type="term" value="P:transcription by RNA polymerase III"/>
    <property type="evidence" value="ECO:0007669"/>
    <property type="project" value="InterPro"/>
</dbReference>
<dbReference type="GO" id="GO:0005666">
    <property type="term" value="C:RNA polymerase III complex"/>
    <property type="evidence" value="ECO:0007669"/>
    <property type="project" value="InterPro"/>
</dbReference>
<evidence type="ECO:0000256" key="3">
    <source>
        <dbReference type="ARBA" id="ARBA00022478"/>
    </source>
</evidence>
<name>A0A2Z6LRF3_TRISU</name>
<reference evidence="8" key="1">
    <citation type="journal article" date="2017" name="Front. Plant Sci.">
        <title>Climate Clever Clovers: New Paradigm to Reduce the Environmental Footprint of Ruminants by Breeding Low Methanogenic Forages Utilizing Haplotype Variation.</title>
        <authorList>
            <person name="Kaur P."/>
            <person name="Appels R."/>
            <person name="Bayer P.E."/>
            <person name="Keeble-Gagnere G."/>
            <person name="Wang J."/>
            <person name="Hirakawa H."/>
            <person name="Shirasawa K."/>
            <person name="Vercoe P."/>
            <person name="Stefanova K."/>
            <person name="Durmic Z."/>
            <person name="Nichols P."/>
            <person name="Revell C."/>
            <person name="Isobe S.N."/>
            <person name="Edwards D."/>
            <person name="Erskine W."/>
        </authorList>
    </citation>
    <scope>NUCLEOTIDE SEQUENCE [LARGE SCALE GENOMIC DNA]</scope>
    <source>
        <strain evidence="8">cv. Daliak</strain>
    </source>
</reference>
<dbReference type="InterPro" id="IPR016049">
    <property type="entry name" value="RNA_pol_Rpc34-like"/>
</dbReference>
<proteinExistence type="inferred from homology"/>
<dbReference type="Proteomes" id="UP000242715">
    <property type="component" value="Unassembled WGS sequence"/>
</dbReference>
<gene>
    <name evidence="7" type="ORF">TSUD_336220</name>
</gene>
<keyword evidence="8" id="KW-1185">Reference proteome</keyword>
<sequence>MNRLKRSSSPERKRQRLSPESSLTNDERLLYNLIRSKTDIGISAADMKRDTTLPPSVSSAINKLLKTLVAKEVIKEVATIQNKGRKNYMATEFMPSTEITGGHFYSDGGLDTGLIDALKKVCVQCISLQKVSTCDGCLEWCRKSGVFTTEITEKQIKEILETLILDDEIVQMTSTGYGDFASVPVGRTCYIAKRKGGVKGEKKSVNNTPFPCFSCQRMSVCSPEGAISPETCVYFQKWLDF</sequence>
<dbReference type="InterPro" id="IPR036388">
    <property type="entry name" value="WH-like_DNA-bd_sf"/>
</dbReference>
<evidence type="ECO:0000256" key="5">
    <source>
        <dbReference type="ARBA" id="ARBA00023242"/>
    </source>
</evidence>
<evidence type="ECO:0000256" key="6">
    <source>
        <dbReference type="SAM" id="MobiDB-lite"/>
    </source>
</evidence>
<dbReference type="Pfam" id="PF05158">
    <property type="entry name" value="RNA_pol_Rpc34"/>
    <property type="match status" value="2"/>
</dbReference>
<dbReference type="InterPro" id="IPR036390">
    <property type="entry name" value="WH_DNA-bd_sf"/>
</dbReference>
<organism evidence="7 8">
    <name type="scientific">Trifolium subterraneum</name>
    <name type="common">Subterranean clover</name>
    <dbReference type="NCBI Taxonomy" id="3900"/>
    <lineage>
        <taxon>Eukaryota</taxon>
        <taxon>Viridiplantae</taxon>
        <taxon>Streptophyta</taxon>
        <taxon>Embryophyta</taxon>
        <taxon>Tracheophyta</taxon>
        <taxon>Spermatophyta</taxon>
        <taxon>Magnoliopsida</taxon>
        <taxon>eudicotyledons</taxon>
        <taxon>Gunneridae</taxon>
        <taxon>Pentapetalae</taxon>
        <taxon>rosids</taxon>
        <taxon>fabids</taxon>
        <taxon>Fabales</taxon>
        <taxon>Fabaceae</taxon>
        <taxon>Papilionoideae</taxon>
        <taxon>50 kb inversion clade</taxon>
        <taxon>NPAAA clade</taxon>
        <taxon>Hologalegina</taxon>
        <taxon>IRL clade</taxon>
        <taxon>Trifolieae</taxon>
        <taxon>Trifolium</taxon>
    </lineage>
</organism>
<accession>A0A2Z6LRF3</accession>
<evidence type="ECO:0008006" key="9">
    <source>
        <dbReference type="Google" id="ProtNLM"/>
    </source>
</evidence>
<dbReference type="SUPFAM" id="SSF46785">
    <property type="entry name" value="Winged helix' DNA-binding domain"/>
    <property type="match status" value="1"/>
</dbReference>
<keyword evidence="4" id="KW-0804">Transcription</keyword>
<dbReference type="Gene3D" id="1.10.10.10">
    <property type="entry name" value="Winged helix-like DNA-binding domain superfamily/Winged helix DNA-binding domain"/>
    <property type="match status" value="1"/>
</dbReference>
<evidence type="ECO:0000256" key="2">
    <source>
        <dbReference type="ARBA" id="ARBA00011038"/>
    </source>
</evidence>
<dbReference type="OrthoDB" id="613763at2759"/>
<protein>
    <recommendedName>
        <fullName evidence="9">DNA-directed RNA polymerase III subunit RPC6</fullName>
    </recommendedName>
</protein>
<evidence type="ECO:0000256" key="1">
    <source>
        <dbReference type="ARBA" id="ARBA00004123"/>
    </source>
</evidence>
<dbReference type="EMBL" id="DF973197">
    <property type="protein sequence ID" value="GAU19336.1"/>
    <property type="molecule type" value="Genomic_DNA"/>
</dbReference>
<keyword evidence="5" id="KW-0539">Nucleus</keyword>
<dbReference type="PANTHER" id="PTHR12780">
    <property type="entry name" value="RNA POLYMERASE III DNA DIRECTED , 39KD SUBUNIT-RELATED"/>
    <property type="match status" value="1"/>
</dbReference>
<feature type="region of interest" description="Disordered" evidence="6">
    <location>
        <begin position="1"/>
        <end position="22"/>
    </location>
</feature>
<evidence type="ECO:0000256" key="4">
    <source>
        <dbReference type="ARBA" id="ARBA00023163"/>
    </source>
</evidence>
<dbReference type="AlphaFoldDB" id="A0A2Z6LRF3"/>
<keyword evidence="3" id="KW-0240">DNA-directed RNA polymerase</keyword>
<comment type="similarity">
    <text evidence="2">Belongs to the eukaryotic RPC34/RPC39 RNA polymerase subunit family.</text>
</comment>
<dbReference type="InterPro" id="IPR007832">
    <property type="entry name" value="RNA_pol_Rpc34"/>
</dbReference>
<evidence type="ECO:0000313" key="8">
    <source>
        <dbReference type="Proteomes" id="UP000242715"/>
    </source>
</evidence>
<evidence type="ECO:0000313" key="7">
    <source>
        <dbReference type="EMBL" id="GAU19336.1"/>
    </source>
</evidence>
<comment type="subcellular location">
    <subcellularLocation>
        <location evidence="1">Nucleus</location>
    </subcellularLocation>
</comment>